<gene>
    <name evidence="4" type="primary">LOC111101248</name>
</gene>
<accession>A0A8B8AD31</accession>
<feature type="chain" id="PRO_5034512183" evidence="2">
    <location>
        <begin position="21"/>
        <end position="233"/>
    </location>
</feature>
<dbReference type="KEGG" id="cvn:111101248"/>
<keyword evidence="3" id="KW-1185">Reference proteome</keyword>
<feature type="signal peptide" evidence="2">
    <location>
        <begin position="1"/>
        <end position="20"/>
    </location>
</feature>
<reference evidence="4" key="1">
    <citation type="submission" date="2025-08" db="UniProtKB">
        <authorList>
            <consortium name="RefSeq"/>
        </authorList>
    </citation>
    <scope>IDENTIFICATION</scope>
    <source>
        <tissue evidence="4">Whole sample</tissue>
    </source>
</reference>
<protein>
    <submittedName>
        <fullName evidence="4">Uncharacterized protein LOC111101248 isoform X1</fullName>
    </submittedName>
</protein>
<keyword evidence="1" id="KW-0472">Membrane</keyword>
<evidence type="ECO:0000313" key="4">
    <source>
        <dbReference type="RefSeq" id="XP_022289387.1"/>
    </source>
</evidence>
<dbReference type="OrthoDB" id="6207810at2759"/>
<evidence type="ECO:0000256" key="1">
    <source>
        <dbReference type="SAM" id="Phobius"/>
    </source>
</evidence>
<organism evidence="3 4">
    <name type="scientific">Crassostrea virginica</name>
    <name type="common">Eastern oyster</name>
    <dbReference type="NCBI Taxonomy" id="6565"/>
    <lineage>
        <taxon>Eukaryota</taxon>
        <taxon>Metazoa</taxon>
        <taxon>Spiralia</taxon>
        <taxon>Lophotrochozoa</taxon>
        <taxon>Mollusca</taxon>
        <taxon>Bivalvia</taxon>
        <taxon>Autobranchia</taxon>
        <taxon>Pteriomorphia</taxon>
        <taxon>Ostreida</taxon>
        <taxon>Ostreoidea</taxon>
        <taxon>Ostreidae</taxon>
        <taxon>Crassostrea</taxon>
    </lineage>
</organism>
<proteinExistence type="predicted"/>
<sequence length="233" mass="26856">MKFWCIPVIIILFGISEVNVFDEHICVTQIEKVSSCPVTEQEYNEAARRKKCSSTKSTCTNQMVQLEYHCLPNAWGNKFFEMCATSEEIIGNSCAEYNELGERIQSNFERKCNGADFDVKCPFKYFANKIYLYPACLTISEETTKTPGKENSTDSHSMSNDYNNLPVLIVFPFVSLLIGLVLCIFFYWMWRRLNGDTNDTQNIAMQGTRVTTEEEILLDQIKIKDNQKENLLH</sequence>
<dbReference type="GeneID" id="111101248"/>
<dbReference type="AlphaFoldDB" id="A0A8B8AD31"/>
<evidence type="ECO:0000313" key="3">
    <source>
        <dbReference type="Proteomes" id="UP000694844"/>
    </source>
</evidence>
<keyword evidence="1" id="KW-0812">Transmembrane</keyword>
<feature type="transmembrane region" description="Helical" evidence="1">
    <location>
        <begin position="165"/>
        <end position="188"/>
    </location>
</feature>
<keyword evidence="2" id="KW-0732">Signal</keyword>
<keyword evidence="1" id="KW-1133">Transmembrane helix</keyword>
<name>A0A8B8AD31_CRAVI</name>
<dbReference type="RefSeq" id="XP_022289387.1">
    <property type="nucleotide sequence ID" value="XM_022433679.1"/>
</dbReference>
<dbReference type="Proteomes" id="UP000694844">
    <property type="component" value="Chromosome 6"/>
</dbReference>
<evidence type="ECO:0000256" key="2">
    <source>
        <dbReference type="SAM" id="SignalP"/>
    </source>
</evidence>